<gene>
    <name evidence="2" type="ORF">EgrG_002054700</name>
</gene>
<protein>
    <submittedName>
        <fullName evidence="2 4">Uncharacterized protein</fullName>
    </submittedName>
</protein>
<evidence type="ECO:0000313" key="4">
    <source>
        <dbReference type="WBParaSite" id="EgrG_002054700"/>
    </source>
</evidence>
<feature type="region of interest" description="Disordered" evidence="1">
    <location>
        <begin position="1"/>
        <end position="40"/>
    </location>
</feature>
<organism evidence="2">
    <name type="scientific">Echinococcus granulosus</name>
    <name type="common">Hydatid tapeworm</name>
    <dbReference type="NCBI Taxonomy" id="6210"/>
    <lineage>
        <taxon>Eukaryota</taxon>
        <taxon>Metazoa</taxon>
        <taxon>Spiralia</taxon>
        <taxon>Lophotrochozoa</taxon>
        <taxon>Platyhelminthes</taxon>
        <taxon>Cestoda</taxon>
        <taxon>Eucestoda</taxon>
        <taxon>Cyclophyllidea</taxon>
        <taxon>Taeniidae</taxon>
        <taxon>Echinococcus</taxon>
        <taxon>Echinococcus granulosus group</taxon>
    </lineage>
</organism>
<reference evidence="4" key="3">
    <citation type="submission" date="2020-10" db="UniProtKB">
        <authorList>
            <consortium name="WormBaseParasite"/>
        </authorList>
    </citation>
    <scope>IDENTIFICATION</scope>
</reference>
<name>A0A068WY11_ECHGR</name>
<proteinExistence type="predicted"/>
<evidence type="ECO:0000256" key="1">
    <source>
        <dbReference type="SAM" id="MobiDB-lite"/>
    </source>
</evidence>
<dbReference type="Proteomes" id="UP000492820">
    <property type="component" value="Unassembled WGS sequence"/>
</dbReference>
<feature type="non-terminal residue" evidence="2">
    <location>
        <position position="40"/>
    </location>
</feature>
<evidence type="ECO:0000313" key="3">
    <source>
        <dbReference type="Proteomes" id="UP000492820"/>
    </source>
</evidence>
<reference evidence="2 3" key="1">
    <citation type="journal article" date="2013" name="Nature">
        <title>The genomes of four tapeworm species reveal adaptations to parasitism.</title>
        <authorList>
            <person name="Tsai I.J."/>
            <person name="Zarowiecki M."/>
            <person name="Holroyd N."/>
            <person name="Garciarrubio A."/>
            <person name="Sanchez-Flores A."/>
            <person name="Brooks K.L."/>
            <person name="Tracey A."/>
            <person name="Bobes R.J."/>
            <person name="Fragoso G."/>
            <person name="Sciutto E."/>
            <person name="Aslett M."/>
            <person name="Beasley H."/>
            <person name="Bennett H.M."/>
            <person name="Cai J."/>
            <person name="Camicia F."/>
            <person name="Clark R."/>
            <person name="Cucher M."/>
            <person name="De Silva N."/>
            <person name="Day T.A."/>
            <person name="Deplazes P."/>
            <person name="Estrada K."/>
            <person name="Fernandez C."/>
            <person name="Holland P.W."/>
            <person name="Hou J."/>
            <person name="Hu S."/>
            <person name="Huckvale T."/>
            <person name="Hung S.S."/>
            <person name="Kamenetzky L."/>
            <person name="Keane J.A."/>
            <person name="Kiss F."/>
            <person name="Koziol U."/>
            <person name="Lambert O."/>
            <person name="Liu K."/>
            <person name="Luo X."/>
            <person name="Luo Y."/>
            <person name="Macchiaroli N."/>
            <person name="Nichol S."/>
            <person name="Paps J."/>
            <person name="Parkinson J."/>
            <person name="Pouchkina-Stantcheva N."/>
            <person name="Riddiford N."/>
            <person name="Rosenzvit M."/>
            <person name="Salinas G."/>
            <person name="Wasmuth J.D."/>
            <person name="Zamanian M."/>
            <person name="Zheng Y."/>
            <person name="Cai X."/>
            <person name="Soberon X."/>
            <person name="Olson P.D."/>
            <person name="Laclette J.P."/>
            <person name="Brehm K."/>
            <person name="Berriman M."/>
            <person name="Garciarrubio A."/>
            <person name="Bobes R.J."/>
            <person name="Fragoso G."/>
            <person name="Sanchez-Flores A."/>
            <person name="Estrada K."/>
            <person name="Cevallos M.A."/>
            <person name="Morett E."/>
            <person name="Gonzalez V."/>
            <person name="Portillo T."/>
            <person name="Ochoa-Leyva A."/>
            <person name="Jose M.V."/>
            <person name="Sciutto E."/>
            <person name="Landa A."/>
            <person name="Jimenez L."/>
            <person name="Valdes V."/>
            <person name="Carrero J.C."/>
            <person name="Larralde C."/>
            <person name="Morales-Montor J."/>
            <person name="Limon-Lason J."/>
            <person name="Soberon X."/>
            <person name="Laclette J.P."/>
        </authorList>
    </citation>
    <scope>NUCLEOTIDE SEQUENCE [LARGE SCALE GENOMIC DNA]</scope>
</reference>
<dbReference type="WBParaSite" id="EgrG_002054700">
    <property type="protein sequence ID" value="EgrG_002054700"/>
    <property type="gene ID" value="EgrG_002054700"/>
</dbReference>
<feature type="compositionally biased region" description="Basic and acidic residues" evidence="1">
    <location>
        <begin position="29"/>
        <end position="40"/>
    </location>
</feature>
<reference evidence="2" key="2">
    <citation type="submission" date="2014-06" db="EMBL/GenBank/DDBJ databases">
        <authorList>
            <person name="Aslett M."/>
        </authorList>
    </citation>
    <scope>NUCLEOTIDE SEQUENCE</scope>
</reference>
<dbReference type="AlphaFoldDB" id="A0A068WY11"/>
<dbReference type="EMBL" id="LK028692">
    <property type="protein sequence ID" value="CDS25041.1"/>
    <property type="molecule type" value="Genomic_DNA"/>
</dbReference>
<evidence type="ECO:0000313" key="2">
    <source>
        <dbReference type="EMBL" id="CDS25041.1"/>
    </source>
</evidence>
<accession>A0A068WY11</accession>
<sequence length="40" mass="4422">MHYAKPVSSISEKSVGVIHGGEEEDETEMPSKEAKRFDVS</sequence>